<evidence type="ECO:0000313" key="3">
    <source>
        <dbReference type="Proteomes" id="UP000271603"/>
    </source>
</evidence>
<dbReference type="Proteomes" id="UP000307968">
    <property type="component" value="Chromosome"/>
</dbReference>
<evidence type="ECO:0000313" key="4">
    <source>
        <dbReference type="Proteomes" id="UP000307968"/>
    </source>
</evidence>
<name>A0A447QVG2_SERRU</name>
<dbReference type="EMBL" id="LR590463">
    <property type="protein sequence ID" value="VTP63424.1"/>
    <property type="molecule type" value="Genomic_DNA"/>
</dbReference>
<evidence type="ECO:0000313" key="2">
    <source>
        <dbReference type="EMBL" id="VTP63424.1"/>
    </source>
</evidence>
<dbReference type="AlphaFoldDB" id="A0A447QVG2"/>
<sequence>MLGIYQQENWRRCPVDNSRERGEIGDYLAEGGGASEICGSVISTMRQILL</sequence>
<reference evidence="1 3" key="1">
    <citation type="submission" date="2018-12" db="EMBL/GenBank/DDBJ databases">
        <authorList>
            <consortium name="Pathogen Informatics"/>
        </authorList>
    </citation>
    <scope>NUCLEOTIDE SEQUENCE [LARGE SCALE GENOMIC DNA]</scope>
    <source>
        <strain evidence="2 4">NCTC12971</strain>
        <strain evidence="1 3">NCTC9419</strain>
    </source>
</reference>
<dbReference type="EMBL" id="LR134155">
    <property type="protein sequence ID" value="VEA74008.1"/>
    <property type="molecule type" value="Genomic_DNA"/>
</dbReference>
<dbReference type="Proteomes" id="UP000271603">
    <property type="component" value="Chromosome"/>
</dbReference>
<organism evidence="1 3">
    <name type="scientific">Serratia rubidaea</name>
    <name type="common">Serratia marinorubra</name>
    <dbReference type="NCBI Taxonomy" id="61652"/>
    <lineage>
        <taxon>Bacteria</taxon>
        <taxon>Pseudomonadati</taxon>
        <taxon>Pseudomonadota</taxon>
        <taxon>Gammaproteobacteria</taxon>
        <taxon>Enterobacterales</taxon>
        <taxon>Yersiniaceae</taxon>
        <taxon>Serratia</taxon>
    </lineage>
</organism>
<gene>
    <name evidence="2" type="ORF">NCTC12971_03139</name>
    <name evidence="1" type="ORF">NCTC9419_05649</name>
</gene>
<protein>
    <submittedName>
        <fullName evidence="1">Uncharacterized protein</fullName>
    </submittedName>
</protein>
<evidence type="ECO:0000313" key="1">
    <source>
        <dbReference type="EMBL" id="VEA74008.1"/>
    </source>
</evidence>
<accession>A0A447QVG2</accession>
<proteinExistence type="predicted"/>